<dbReference type="SUPFAM" id="SSF46992">
    <property type="entry name" value="Ribosomal protein S20"/>
    <property type="match status" value="1"/>
</dbReference>
<dbReference type="Gene3D" id="1.20.58.110">
    <property type="entry name" value="Ribosomal protein S20"/>
    <property type="match status" value="1"/>
</dbReference>
<name>A0A0G0M782_9BACT</name>
<evidence type="ECO:0000256" key="2">
    <source>
        <dbReference type="ARBA" id="ARBA00022884"/>
    </source>
</evidence>
<dbReference type="InterPro" id="IPR036510">
    <property type="entry name" value="Ribosomal_bS20_sf"/>
</dbReference>
<gene>
    <name evidence="7" type="ORF">US90_C0015G0002</name>
</gene>
<dbReference type="STRING" id="1618490.US90_C0015G0002"/>
<dbReference type="NCBIfam" id="TIGR00029">
    <property type="entry name" value="S20"/>
    <property type="match status" value="1"/>
</dbReference>
<accession>A0A0G0M782</accession>
<organism evidence="7 8">
    <name type="scientific">Candidatus Shapirobacteria bacterium GW2011_GWE2_38_30</name>
    <dbReference type="NCBI Taxonomy" id="1618490"/>
    <lineage>
        <taxon>Bacteria</taxon>
        <taxon>Candidatus Shapironibacteriota</taxon>
    </lineage>
</organism>
<reference evidence="7 8" key="1">
    <citation type="journal article" date="2015" name="Nature">
        <title>rRNA introns, odd ribosomes, and small enigmatic genomes across a large radiation of phyla.</title>
        <authorList>
            <person name="Brown C.T."/>
            <person name="Hug L.A."/>
            <person name="Thomas B.C."/>
            <person name="Sharon I."/>
            <person name="Castelle C.J."/>
            <person name="Singh A."/>
            <person name="Wilkins M.J."/>
            <person name="Williams K.H."/>
            <person name="Banfield J.F."/>
        </authorList>
    </citation>
    <scope>NUCLEOTIDE SEQUENCE [LARGE SCALE GENOMIC DNA]</scope>
</reference>
<evidence type="ECO:0000256" key="1">
    <source>
        <dbReference type="ARBA" id="ARBA00022730"/>
    </source>
</evidence>
<dbReference type="Pfam" id="PF01649">
    <property type="entry name" value="Ribosomal_S20p"/>
    <property type="match status" value="1"/>
</dbReference>
<evidence type="ECO:0000256" key="5">
    <source>
        <dbReference type="ARBA" id="ARBA00035136"/>
    </source>
</evidence>
<dbReference type="GO" id="GO:1990904">
    <property type="term" value="C:ribonucleoprotein complex"/>
    <property type="evidence" value="ECO:0007669"/>
    <property type="project" value="UniProtKB-KW"/>
</dbReference>
<dbReference type="GO" id="GO:0006412">
    <property type="term" value="P:translation"/>
    <property type="evidence" value="ECO:0007669"/>
    <property type="project" value="InterPro"/>
</dbReference>
<evidence type="ECO:0000313" key="7">
    <source>
        <dbReference type="EMBL" id="KKQ69559.1"/>
    </source>
</evidence>
<protein>
    <recommendedName>
        <fullName evidence="5">Small ribosomal subunit protein bS20</fullName>
    </recommendedName>
    <alternativeName>
        <fullName evidence="6">30S ribosomal protein S20</fullName>
    </alternativeName>
</protein>
<dbReference type="GO" id="GO:0019843">
    <property type="term" value="F:rRNA binding"/>
    <property type="evidence" value="ECO:0007669"/>
    <property type="project" value="UniProtKB-KW"/>
</dbReference>
<dbReference type="PATRIC" id="fig|1618490.4.peg.566"/>
<keyword evidence="3 7" id="KW-0689">Ribosomal protein</keyword>
<evidence type="ECO:0000256" key="4">
    <source>
        <dbReference type="ARBA" id="ARBA00023274"/>
    </source>
</evidence>
<keyword evidence="4" id="KW-0687">Ribonucleoprotein</keyword>
<dbReference type="GO" id="GO:0003735">
    <property type="term" value="F:structural constituent of ribosome"/>
    <property type="evidence" value="ECO:0007669"/>
    <property type="project" value="InterPro"/>
</dbReference>
<keyword evidence="1" id="KW-0699">rRNA-binding</keyword>
<comment type="caution">
    <text evidence="7">The sequence shown here is derived from an EMBL/GenBank/DDBJ whole genome shotgun (WGS) entry which is preliminary data.</text>
</comment>
<evidence type="ECO:0000256" key="6">
    <source>
        <dbReference type="ARBA" id="ARBA00035343"/>
    </source>
</evidence>
<dbReference type="AlphaFoldDB" id="A0A0G0M782"/>
<sequence>MPISLSAKKSLRKSNRNNKVNVSFKIRMKKILKDFVAKPTKDGLDKVYSIVDKAVKNKIYTKNKATRVKASYSKKIEKIVKKPVKKAAAKTSKKMS</sequence>
<dbReference type="EMBL" id="LBUT01000015">
    <property type="protein sequence ID" value="KKQ69559.1"/>
    <property type="molecule type" value="Genomic_DNA"/>
</dbReference>
<dbReference type="Proteomes" id="UP000034406">
    <property type="component" value="Unassembled WGS sequence"/>
</dbReference>
<evidence type="ECO:0000256" key="3">
    <source>
        <dbReference type="ARBA" id="ARBA00022980"/>
    </source>
</evidence>
<dbReference type="GO" id="GO:0005840">
    <property type="term" value="C:ribosome"/>
    <property type="evidence" value="ECO:0007669"/>
    <property type="project" value="UniProtKB-KW"/>
</dbReference>
<keyword evidence="2" id="KW-0694">RNA-binding</keyword>
<dbReference type="InterPro" id="IPR002583">
    <property type="entry name" value="Ribosomal_bS20"/>
</dbReference>
<evidence type="ECO:0000313" key="8">
    <source>
        <dbReference type="Proteomes" id="UP000034406"/>
    </source>
</evidence>
<proteinExistence type="predicted"/>